<dbReference type="AlphaFoldDB" id="A0A165E034"/>
<organism evidence="2 3">
    <name type="scientific">Exidia glandulosa HHB12029</name>
    <dbReference type="NCBI Taxonomy" id="1314781"/>
    <lineage>
        <taxon>Eukaryota</taxon>
        <taxon>Fungi</taxon>
        <taxon>Dikarya</taxon>
        <taxon>Basidiomycota</taxon>
        <taxon>Agaricomycotina</taxon>
        <taxon>Agaricomycetes</taxon>
        <taxon>Auriculariales</taxon>
        <taxon>Exidiaceae</taxon>
        <taxon>Exidia</taxon>
    </lineage>
</organism>
<dbReference type="Proteomes" id="UP000077266">
    <property type="component" value="Unassembled WGS sequence"/>
</dbReference>
<reference evidence="2 3" key="1">
    <citation type="journal article" date="2016" name="Mol. Biol. Evol.">
        <title>Comparative Genomics of Early-Diverging Mushroom-Forming Fungi Provides Insights into the Origins of Lignocellulose Decay Capabilities.</title>
        <authorList>
            <person name="Nagy L.G."/>
            <person name="Riley R."/>
            <person name="Tritt A."/>
            <person name="Adam C."/>
            <person name="Daum C."/>
            <person name="Floudas D."/>
            <person name="Sun H."/>
            <person name="Yadav J.S."/>
            <person name="Pangilinan J."/>
            <person name="Larsson K.H."/>
            <person name="Matsuura K."/>
            <person name="Barry K."/>
            <person name="Labutti K."/>
            <person name="Kuo R."/>
            <person name="Ohm R.A."/>
            <person name="Bhattacharya S.S."/>
            <person name="Shirouzu T."/>
            <person name="Yoshinaga Y."/>
            <person name="Martin F.M."/>
            <person name="Grigoriev I.V."/>
            <person name="Hibbett D.S."/>
        </authorList>
    </citation>
    <scope>NUCLEOTIDE SEQUENCE [LARGE SCALE GENOMIC DNA]</scope>
    <source>
        <strain evidence="2 3">HHB12029</strain>
    </source>
</reference>
<feature type="compositionally biased region" description="Low complexity" evidence="1">
    <location>
        <begin position="53"/>
        <end position="64"/>
    </location>
</feature>
<feature type="region of interest" description="Disordered" evidence="1">
    <location>
        <begin position="1"/>
        <end position="66"/>
    </location>
</feature>
<feature type="region of interest" description="Disordered" evidence="1">
    <location>
        <begin position="87"/>
        <end position="114"/>
    </location>
</feature>
<name>A0A165E034_EXIGL</name>
<gene>
    <name evidence="2" type="ORF">EXIGLDRAFT_237910</name>
</gene>
<dbReference type="InParanoid" id="A0A165E034"/>
<dbReference type="OrthoDB" id="10667317at2759"/>
<accession>A0A165E034</accession>
<proteinExistence type="predicted"/>
<evidence type="ECO:0000313" key="3">
    <source>
        <dbReference type="Proteomes" id="UP000077266"/>
    </source>
</evidence>
<feature type="compositionally biased region" description="Low complexity" evidence="1">
    <location>
        <begin position="20"/>
        <end position="40"/>
    </location>
</feature>
<keyword evidence="3" id="KW-1185">Reference proteome</keyword>
<sequence>MALPPPLTLHLPPPGNFLLAASSPVSSPASPAFDSPPATARISPGRKRRATRTSRTSRVSLSAAPNRDSVMTTCSIPVFAPCTPKPARPLVEEEEPTSPTLMYPLQPRVPGVRHGPTMQTVKHVIEAETETEDDFGGAFPMPKTTPTLDTAAKARKRLGLDENDNVVEIVEADAGWRPAALTYIRQVRPPPPQKKSTFNVRKLFTRRR</sequence>
<evidence type="ECO:0000256" key="1">
    <source>
        <dbReference type="SAM" id="MobiDB-lite"/>
    </source>
</evidence>
<feature type="compositionally biased region" description="Pro residues" evidence="1">
    <location>
        <begin position="1"/>
        <end position="15"/>
    </location>
</feature>
<dbReference type="EMBL" id="KV426177">
    <property type="protein sequence ID" value="KZV85783.1"/>
    <property type="molecule type" value="Genomic_DNA"/>
</dbReference>
<evidence type="ECO:0000313" key="2">
    <source>
        <dbReference type="EMBL" id="KZV85783.1"/>
    </source>
</evidence>
<protein>
    <submittedName>
        <fullName evidence="2">Uncharacterized protein</fullName>
    </submittedName>
</protein>